<evidence type="ECO:0008006" key="5">
    <source>
        <dbReference type="Google" id="ProtNLM"/>
    </source>
</evidence>
<dbReference type="SUPFAM" id="SSF55729">
    <property type="entry name" value="Acyl-CoA N-acyltransferases (Nat)"/>
    <property type="match status" value="1"/>
</dbReference>
<dbReference type="InterPro" id="IPR045057">
    <property type="entry name" value="Gcn5-rel_NAT"/>
</dbReference>
<gene>
    <name evidence="3" type="ORF">HNR10_002613</name>
</gene>
<dbReference type="PROSITE" id="PS51186">
    <property type="entry name" value="GNAT"/>
    <property type="match status" value="1"/>
</dbReference>
<dbReference type="AlphaFoldDB" id="A0A7Z0EMA5"/>
<dbReference type="GO" id="GO:0016747">
    <property type="term" value="F:acyltransferase activity, transferring groups other than amino-acyl groups"/>
    <property type="evidence" value="ECO:0007669"/>
    <property type="project" value="InterPro"/>
</dbReference>
<sequence>MELTVEDARERSRFEVSVDGNLAGFSAYHLIDDGVLALPHVEVDPAYEGRGVGSALVRESLDTIRARELRIVPICPFVQAFLERHPEYADLVHQG</sequence>
<dbReference type="InterPro" id="IPR000182">
    <property type="entry name" value="GNAT_dom"/>
</dbReference>
<dbReference type="InterPro" id="IPR016181">
    <property type="entry name" value="Acyl_CoA_acyltransferase"/>
</dbReference>
<dbReference type="PANTHER" id="PTHR31435">
    <property type="entry name" value="PROTEIN NATD1"/>
    <property type="match status" value="1"/>
</dbReference>
<keyword evidence="4" id="KW-1185">Reference proteome</keyword>
<dbReference type="RefSeq" id="WP_179823498.1">
    <property type="nucleotide sequence ID" value="NZ_JACCFS010000001.1"/>
</dbReference>
<evidence type="ECO:0000313" key="4">
    <source>
        <dbReference type="Proteomes" id="UP000572051"/>
    </source>
</evidence>
<organism evidence="3 4">
    <name type="scientific">Nocardiopsis aegyptia</name>
    <dbReference type="NCBI Taxonomy" id="220378"/>
    <lineage>
        <taxon>Bacteria</taxon>
        <taxon>Bacillati</taxon>
        <taxon>Actinomycetota</taxon>
        <taxon>Actinomycetes</taxon>
        <taxon>Streptosporangiales</taxon>
        <taxon>Nocardiopsidaceae</taxon>
        <taxon>Nocardiopsis</taxon>
    </lineage>
</organism>
<accession>A0A7Z0EMA5</accession>
<protein>
    <recommendedName>
        <fullName evidence="5">N-acetyltransferase</fullName>
    </recommendedName>
</protein>
<dbReference type="Pfam" id="PF14542">
    <property type="entry name" value="Acetyltransf_CG"/>
    <property type="match status" value="1"/>
</dbReference>
<dbReference type="PROSITE" id="PS51729">
    <property type="entry name" value="GNAT_YJDJ"/>
    <property type="match status" value="1"/>
</dbReference>
<dbReference type="InterPro" id="IPR031165">
    <property type="entry name" value="GNAT_YJDJ"/>
</dbReference>
<dbReference type="Proteomes" id="UP000572051">
    <property type="component" value="Unassembled WGS sequence"/>
</dbReference>
<name>A0A7Z0EMA5_9ACTN</name>
<proteinExistence type="predicted"/>
<evidence type="ECO:0000259" key="1">
    <source>
        <dbReference type="PROSITE" id="PS51186"/>
    </source>
</evidence>
<feature type="domain" description="N-acetyltransferase" evidence="2">
    <location>
        <begin position="6"/>
        <end position="93"/>
    </location>
</feature>
<comment type="caution">
    <text evidence="3">The sequence shown here is derived from an EMBL/GenBank/DDBJ whole genome shotgun (WGS) entry which is preliminary data.</text>
</comment>
<reference evidence="3 4" key="1">
    <citation type="submission" date="2020-07" db="EMBL/GenBank/DDBJ databases">
        <title>Sequencing the genomes of 1000 actinobacteria strains.</title>
        <authorList>
            <person name="Klenk H.-P."/>
        </authorList>
    </citation>
    <scope>NUCLEOTIDE SEQUENCE [LARGE SCALE GENOMIC DNA]</scope>
    <source>
        <strain evidence="3 4">DSM 44442</strain>
    </source>
</reference>
<dbReference type="Gene3D" id="3.40.630.30">
    <property type="match status" value="1"/>
</dbReference>
<dbReference type="EMBL" id="JACCFS010000001">
    <property type="protein sequence ID" value="NYJ34732.1"/>
    <property type="molecule type" value="Genomic_DNA"/>
</dbReference>
<feature type="domain" description="N-acetyltransferase" evidence="1">
    <location>
        <begin position="1"/>
        <end position="95"/>
    </location>
</feature>
<dbReference type="PANTHER" id="PTHR31435:SF10">
    <property type="entry name" value="BSR4717 PROTEIN"/>
    <property type="match status" value="1"/>
</dbReference>
<evidence type="ECO:0000259" key="2">
    <source>
        <dbReference type="PROSITE" id="PS51729"/>
    </source>
</evidence>
<evidence type="ECO:0000313" key="3">
    <source>
        <dbReference type="EMBL" id="NYJ34732.1"/>
    </source>
</evidence>
<dbReference type="CDD" id="cd04301">
    <property type="entry name" value="NAT_SF"/>
    <property type="match status" value="1"/>
</dbReference>